<dbReference type="Proteomes" id="UP001054945">
    <property type="component" value="Unassembled WGS sequence"/>
</dbReference>
<accession>A0AAV4WQS0</accession>
<comment type="caution">
    <text evidence="2">The sequence shown here is derived from an EMBL/GenBank/DDBJ whole genome shotgun (WGS) entry which is preliminary data.</text>
</comment>
<dbReference type="EMBL" id="BPLR01016535">
    <property type="protein sequence ID" value="GIY84638.1"/>
    <property type="molecule type" value="Genomic_DNA"/>
</dbReference>
<reference evidence="2 3" key="1">
    <citation type="submission" date="2021-06" db="EMBL/GenBank/DDBJ databases">
        <title>Caerostris extrusa draft genome.</title>
        <authorList>
            <person name="Kono N."/>
            <person name="Arakawa K."/>
        </authorList>
    </citation>
    <scope>NUCLEOTIDE SEQUENCE [LARGE SCALE GENOMIC DNA]</scope>
</reference>
<sequence length="128" mass="15082">MPLESKYSLTTSKLDDNLARQRSPLEPHHWQISDLALEQHLTRKTPVLPISLNKQARNSPYRRLTYRKPSPGDFTIHQRRSSYSTRGDSAFHNKMSSRGDGMFQKTVKTFDFIKRPEELKLRLERKKE</sequence>
<name>A0AAV4WQS0_CAEEX</name>
<gene>
    <name evidence="2" type="ORF">CEXT_55171</name>
</gene>
<protein>
    <submittedName>
        <fullName evidence="2">Uncharacterized protein</fullName>
    </submittedName>
</protein>
<keyword evidence="3" id="KW-1185">Reference proteome</keyword>
<organism evidence="2 3">
    <name type="scientific">Caerostris extrusa</name>
    <name type="common">Bark spider</name>
    <name type="synonym">Caerostris bankana</name>
    <dbReference type="NCBI Taxonomy" id="172846"/>
    <lineage>
        <taxon>Eukaryota</taxon>
        <taxon>Metazoa</taxon>
        <taxon>Ecdysozoa</taxon>
        <taxon>Arthropoda</taxon>
        <taxon>Chelicerata</taxon>
        <taxon>Arachnida</taxon>
        <taxon>Araneae</taxon>
        <taxon>Araneomorphae</taxon>
        <taxon>Entelegynae</taxon>
        <taxon>Araneoidea</taxon>
        <taxon>Araneidae</taxon>
        <taxon>Caerostris</taxon>
    </lineage>
</organism>
<evidence type="ECO:0000313" key="3">
    <source>
        <dbReference type="Proteomes" id="UP001054945"/>
    </source>
</evidence>
<feature type="region of interest" description="Disordered" evidence="1">
    <location>
        <begin position="59"/>
        <end position="88"/>
    </location>
</feature>
<evidence type="ECO:0000313" key="2">
    <source>
        <dbReference type="EMBL" id="GIY84638.1"/>
    </source>
</evidence>
<dbReference type="AlphaFoldDB" id="A0AAV4WQS0"/>
<evidence type="ECO:0000256" key="1">
    <source>
        <dbReference type="SAM" id="MobiDB-lite"/>
    </source>
</evidence>
<proteinExistence type="predicted"/>